<dbReference type="PANTHER" id="PTHR42998">
    <property type="entry name" value="TYPE I RESTRICTION ENZYME HINDVIIP M PROTEIN-RELATED"/>
    <property type="match status" value="1"/>
</dbReference>
<dbReference type="GO" id="GO:0009307">
    <property type="term" value="P:DNA restriction-modification system"/>
    <property type="evidence" value="ECO:0007669"/>
    <property type="project" value="UniProtKB-KW"/>
</dbReference>
<gene>
    <name evidence="11" type="ORF">H9821_07905</name>
</gene>
<reference evidence="11" key="2">
    <citation type="submission" date="2021-04" db="EMBL/GenBank/DDBJ databases">
        <authorList>
            <person name="Gilroy R."/>
        </authorList>
    </citation>
    <scope>NUCLEOTIDE SEQUENCE</scope>
    <source>
        <strain evidence="11">ChiHjej12B11-9195</strain>
    </source>
</reference>
<sequence>MATRKATNKSTATSPAELRDLMWKAADKLRGSMNASDYMNFVLGLIFLKYVSDSFDERVEALRAELVADGFEGDALEDELEDCLNDPDEFYSASVYFVPEKARWGFIAQQAKSGKVGALLDTAMREIMVSNPRLSGALSEIYNRENVDQTRLAGLIDLFSNADFKAMREDTGRSSLDILGEVYEYFLGQFASKQGQRGGEFYTPRSVVRTLVEILNPVDGTLYDPCCGSGGMFVQSEKFVETHGKQFKQEKGYEPALTVYGQEYNDQTWRLARLNLAIHGIFGHLGDRWGDTFAEDRHAGENFDFVLANPPFNLKEWSRRTDDPRWTFGVPPERNANYAWLQHIWSKLNAGGAAAVVLANGSMTSNTGGEDEIRRAMVQGDAVAAMLVLPANLFTGTAIPVCVWVLAKDKSAGKRGVLERKGQVLMIDARGLGRMVDRRTRVFDDADIQKIAGAWHRWRGTDSELNAGGYEDELGFCRSVTVEDIEAQDWALAPGRYVGSAVVEDEGEPVEVRIARLRVTLAEQFAESARLAEVVQKHLAELDLPDVPAEATEEADAKEDK</sequence>
<keyword evidence="8" id="KW-0472">Membrane</keyword>
<feature type="domain" description="DNA methylase adenine-specific" evidence="9">
    <location>
        <begin position="176"/>
        <end position="505"/>
    </location>
</feature>
<keyword evidence="8" id="KW-0812">Transmembrane</keyword>
<dbReference type="PRINTS" id="PR00507">
    <property type="entry name" value="N12N6MTFRASE"/>
</dbReference>
<protein>
    <recommendedName>
        <fullName evidence="2">site-specific DNA-methyltransferase (adenine-specific)</fullName>
        <ecNumber evidence="2">2.1.1.72</ecNumber>
    </recommendedName>
</protein>
<evidence type="ECO:0000256" key="2">
    <source>
        <dbReference type="ARBA" id="ARBA00011900"/>
    </source>
</evidence>
<evidence type="ECO:0000313" key="11">
    <source>
        <dbReference type="EMBL" id="HIY95566.1"/>
    </source>
</evidence>
<dbReference type="InterPro" id="IPR022749">
    <property type="entry name" value="D12N6_MeTrfase_N"/>
</dbReference>
<evidence type="ECO:0000256" key="4">
    <source>
        <dbReference type="ARBA" id="ARBA00022679"/>
    </source>
</evidence>
<evidence type="ECO:0000256" key="3">
    <source>
        <dbReference type="ARBA" id="ARBA00022603"/>
    </source>
</evidence>
<reference evidence="11" key="1">
    <citation type="journal article" date="2021" name="PeerJ">
        <title>Extensive microbial diversity within the chicken gut microbiome revealed by metagenomics and culture.</title>
        <authorList>
            <person name="Gilroy R."/>
            <person name="Ravi A."/>
            <person name="Getino M."/>
            <person name="Pursley I."/>
            <person name="Horton D.L."/>
            <person name="Alikhan N.F."/>
            <person name="Baker D."/>
            <person name="Gharbi K."/>
            <person name="Hall N."/>
            <person name="Watson M."/>
            <person name="Adriaenssens E.M."/>
            <person name="Foster-Nyarko E."/>
            <person name="Jarju S."/>
            <person name="Secka A."/>
            <person name="Antonio M."/>
            <person name="Oren A."/>
            <person name="Chaudhuri R.R."/>
            <person name="La Ragione R."/>
            <person name="Hildebrand F."/>
            <person name="Pallen M.J."/>
        </authorList>
    </citation>
    <scope>NUCLEOTIDE SEQUENCE</scope>
    <source>
        <strain evidence="11">ChiHjej12B11-9195</strain>
    </source>
</reference>
<keyword evidence="4" id="KW-0808">Transferase</keyword>
<dbReference type="GO" id="GO:0003677">
    <property type="term" value="F:DNA binding"/>
    <property type="evidence" value="ECO:0007669"/>
    <property type="project" value="InterPro"/>
</dbReference>
<dbReference type="InterPro" id="IPR029063">
    <property type="entry name" value="SAM-dependent_MTases_sf"/>
</dbReference>
<dbReference type="InterPro" id="IPR003356">
    <property type="entry name" value="DNA_methylase_A-5"/>
</dbReference>
<dbReference type="EC" id="2.1.1.72" evidence="2"/>
<dbReference type="Pfam" id="PF12161">
    <property type="entry name" value="HsdM_N"/>
    <property type="match status" value="1"/>
</dbReference>
<dbReference type="Gene3D" id="3.40.50.150">
    <property type="entry name" value="Vaccinia Virus protein VP39"/>
    <property type="match status" value="1"/>
</dbReference>
<evidence type="ECO:0000256" key="5">
    <source>
        <dbReference type="ARBA" id="ARBA00022691"/>
    </source>
</evidence>
<dbReference type="GO" id="GO:0008170">
    <property type="term" value="F:N-methyltransferase activity"/>
    <property type="evidence" value="ECO:0007669"/>
    <property type="project" value="InterPro"/>
</dbReference>
<dbReference type="AlphaFoldDB" id="A0A9D2CRG6"/>
<dbReference type="InterPro" id="IPR052916">
    <property type="entry name" value="Type-I_RE_MTase_Subunit"/>
</dbReference>
<keyword evidence="5" id="KW-0949">S-adenosyl-L-methionine</keyword>
<comment type="similarity">
    <text evidence="1">Belongs to the N(4)/N(6)-methyltransferase family.</text>
</comment>
<dbReference type="InterPro" id="IPR038333">
    <property type="entry name" value="T1MK-like_N_sf"/>
</dbReference>
<name>A0A9D2CRG6_9MICC</name>
<dbReference type="PROSITE" id="PS00092">
    <property type="entry name" value="N6_MTASE"/>
    <property type="match status" value="1"/>
</dbReference>
<dbReference type="Gene3D" id="1.20.1260.30">
    <property type="match status" value="1"/>
</dbReference>
<evidence type="ECO:0000259" key="9">
    <source>
        <dbReference type="Pfam" id="PF02384"/>
    </source>
</evidence>
<dbReference type="SUPFAM" id="SSF53335">
    <property type="entry name" value="S-adenosyl-L-methionine-dependent methyltransferases"/>
    <property type="match status" value="1"/>
</dbReference>
<keyword evidence="6" id="KW-0680">Restriction system</keyword>
<dbReference type="PANTHER" id="PTHR42998:SF1">
    <property type="entry name" value="TYPE I RESTRICTION ENZYME HINDI METHYLASE SUBUNIT"/>
    <property type="match status" value="1"/>
</dbReference>
<comment type="catalytic activity">
    <reaction evidence="7">
        <text>a 2'-deoxyadenosine in DNA + S-adenosyl-L-methionine = an N(6)-methyl-2'-deoxyadenosine in DNA + S-adenosyl-L-homocysteine + H(+)</text>
        <dbReference type="Rhea" id="RHEA:15197"/>
        <dbReference type="Rhea" id="RHEA-COMP:12418"/>
        <dbReference type="Rhea" id="RHEA-COMP:12419"/>
        <dbReference type="ChEBI" id="CHEBI:15378"/>
        <dbReference type="ChEBI" id="CHEBI:57856"/>
        <dbReference type="ChEBI" id="CHEBI:59789"/>
        <dbReference type="ChEBI" id="CHEBI:90615"/>
        <dbReference type="ChEBI" id="CHEBI:90616"/>
        <dbReference type="EC" id="2.1.1.72"/>
    </reaction>
</comment>
<dbReference type="GO" id="GO:0032259">
    <property type="term" value="P:methylation"/>
    <property type="evidence" value="ECO:0007669"/>
    <property type="project" value="UniProtKB-KW"/>
</dbReference>
<proteinExistence type="inferred from homology"/>
<dbReference type="GO" id="GO:0009007">
    <property type="term" value="F:site-specific DNA-methyltransferase (adenine-specific) activity"/>
    <property type="evidence" value="ECO:0007669"/>
    <property type="project" value="UniProtKB-EC"/>
</dbReference>
<keyword evidence="3" id="KW-0489">Methyltransferase</keyword>
<evidence type="ECO:0000256" key="7">
    <source>
        <dbReference type="ARBA" id="ARBA00047942"/>
    </source>
</evidence>
<evidence type="ECO:0000256" key="8">
    <source>
        <dbReference type="SAM" id="Phobius"/>
    </source>
</evidence>
<dbReference type="EMBL" id="DXCN01000060">
    <property type="protein sequence ID" value="HIY95566.1"/>
    <property type="molecule type" value="Genomic_DNA"/>
</dbReference>
<evidence type="ECO:0000313" key="12">
    <source>
        <dbReference type="Proteomes" id="UP000824134"/>
    </source>
</evidence>
<accession>A0A9D2CRG6</accession>
<evidence type="ECO:0000256" key="1">
    <source>
        <dbReference type="ARBA" id="ARBA00006594"/>
    </source>
</evidence>
<evidence type="ECO:0000256" key="6">
    <source>
        <dbReference type="ARBA" id="ARBA00022747"/>
    </source>
</evidence>
<evidence type="ECO:0000259" key="10">
    <source>
        <dbReference type="Pfam" id="PF12161"/>
    </source>
</evidence>
<organism evidence="11 12">
    <name type="scientific">Candidatus Rothia avicola</name>
    <dbReference type="NCBI Taxonomy" id="2840478"/>
    <lineage>
        <taxon>Bacteria</taxon>
        <taxon>Bacillati</taxon>
        <taxon>Actinomycetota</taxon>
        <taxon>Actinomycetes</taxon>
        <taxon>Micrococcales</taxon>
        <taxon>Micrococcaceae</taxon>
        <taxon>Rothia</taxon>
    </lineage>
</organism>
<dbReference type="InterPro" id="IPR002052">
    <property type="entry name" value="DNA_methylase_N6_adenine_CS"/>
</dbReference>
<feature type="transmembrane region" description="Helical" evidence="8">
    <location>
        <begin position="382"/>
        <end position="407"/>
    </location>
</feature>
<keyword evidence="8" id="KW-1133">Transmembrane helix</keyword>
<feature type="domain" description="N6 adenine-specific DNA methyltransferase N-terminal" evidence="10">
    <location>
        <begin position="21"/>
        <end position="159"/>
    </location>
</feature>
<dbReference type="Pfam" id="PF02384">
    <property type="entry name" value="N6_Mtase"/>
    <property type="match status" value="1"/>
</dbReference>
<comment type="caution">
    <text evidence="11">The sequence shown here is derived from an EMBL/GenBank/DDBJ whole genome shotgun (WGS) entry which is preliminary data.</text>
</comment>
<dbReference type="Proteomes" id="UP000824134">
    <property type="component" value="Unassembled WGS sequence"/>
</dbReference>